<evidence type="ECO:0000313" key="2">
    <source>
        <dbReference type="Proteomes" id="UP000024404"/>
    </source>
</evidence>
<sequence length="82" mass="9436">MSCKKSIIAKIISYFYGDDSRNGYLANSAYRTYKEKMLRNSYAKEKKDDEEKNDQIFSRFLCNSKNLLKFGLGENSSITAAL</sequence>
<dbReference type="AlphaFoldDB" id="A0A8R1TJA8"/>
<proteinExistence type="predicted"/>
<protein>
    <submittedName>
        <fullName evidence="1">Uncharacterized protein</fullName>
    </submittedName>
</protein>
<dbReference type="EnsemblMetazoa" id="OVOC10457.1">
    <property type="protein sequence ID" value="OVOC10457.1"/>
    <property type="gene ID" value="WBGene00247266"/>
</dbReference>
<reference evidence="2" key="1">
    <citation type="submission" date="2013-10" db="EMBL/GenBank/DDBJ databases">
        <title>Genome sequencing of Onchocerca volvulus.</title>
        <authorList>
            <person name="Cotton J."/>
            <person name="Tsai J."/>
            <person name="Stanley E."/>
            <person name="Tracey A."/>
            <person name="Holroyd N."/>
            <person name="Lustigman S."/>
            <person name="Berriman M."/>
        </authorList>
    </citation>
    <scope>NUCLEOTIDE SEQUENCE</scope>
</reference>
<dbReference type="EMBL" id="CMVM020000342">
    <property type="status" value="NOT_ANNOTATED_CDS"/>
    <property type="molecule type" value="Genomic_DNA"/>
</dbReference>
<dbReference type="Proteomes" id="UP000024404">
    <property type="component" value="Unassembled WGS sequence"/>
</dbReference>
<name>A0A8R1TJA8_ONCVO</name>
<organism evidence="1 2">
    <name type="scientific">Onchocerca volvulus</name>
    <dbReference type="NCBI Taxonomy" id="6282"/>
    <lineage>
        <taxon>Eukaryota</taxon>
        <taxon>Metazoa</taxon>
        <taxon>Ecdysozoa</taxon>
        <taxon>Nematoda</taxon>
        <taxon>Chromadorea</taxon>
        <taxon>Rhabditida</taxon>
        <taxon>Spirurina</taxon>
        <taxon>Spiruromorpha</taxon>
        <taxon>Filarioidea</taxon>
        <taxon>Onchocercidae</taxon>
        <taxon>Onchocerca</taxon>
    </lineage>
</organism>
<keyword evidence="2" id="KW-1185">Reference proteome</keyword>
<accession>A0A8R1TJA8</accession>
<evidence type="ECO:0000313" key="1">
    <source>
        <dbReference type="EnsemblMetazoa" id="OVOC10457.1"/>
    </source>
</evidence>
<reference evidence="1" key="2">
    <citation type="submission" date="2022-06" db="UniProtKB">
        <authorList>
            <consortium name="EnsemblMetazoa"/>
        </authorList>
    </citation>
    <scope>IDENTIFICATION</scope>
</reference>